<proteinExistence type="predicted"/>
<evidence type="ECO:0000259" key="1">
    <source>
        <dbReference type="Pfam" id="PF04073"/>
    </source>
</evidence>
<dbReference type="Gene3D" id="3.90.960.10">
    <property type="entry name" value="YbaK/aminoacyl-tRNA synthetase-associated domain"/>
    <property type="match status" value="1"/>
</dbReference>
<feature type="domain" description="YbaK/aminoacyl-tRNA synthetase-associated" evidence="1">
    <location>
        <begin position="26"/>
        <end position="149"/>
    </location>
</feature>
<gene>
    <name evidence="2" type="primary">yeaK</name>
    <name evidence="2" type="ORF">GCM10009799_29870</name>
</gene>
<dbReference type="Pfam" id="PF04073">
    <property type="entry name" value="tRNA_edit"/>
    <property type="match status" value="1"/>
</dbReference>
<reference evidence="2 3" key="1">
    <citation type="journal article" date="2019" name="Int. J. Syst. Evol. Microbiol.">
        <title>The Global Catalogue of Microorganisms (GCM) 10K type strain sequencing project: providing services to taxonomists for standard genome sequencing and annotation.</title>
        <authorList>
            <consortium name="The Broad Institute Genomics Platform"/>
            <consortium name="The Broad Institute Genome Sequencing Center for Infectious Disease"/>
            <person name="Wu L."/>
            <person name="Ma J."/>
        </authorList>
    </citation>
    <scope>NUCLEOTIDE SEQUENCE [LARGE SCALE GENOMIC DNA]</scope>
    <source>
        <strain evidence="2 3">JCM 15313</strain>
    </source>
</reference>
<sequence length="162" mass="18223">MPPEDTHEKLITLLDERGADYRVIEHPPEGATKAVSRLRGHDPRHAAKCIIVMIKTAEKERRYAAAVLPGDKRVDFDRMKSLFQGVYAGFAPREVAECLAGTPVGTIPPFSFHEELELIADPEVFEFPEVFFNAPRLDRTIALPSTDYRAIAEPRIEPIARD</sequence>
<evidence type="ECO:0000313" key="2">
    <source>
        <dbReference type="EMBL" id="GAA2000596.1"/>
    </source>
</evidence>
<name>A0ABN2T751_9ACTN</name>
<evidence type="ECO:0000313" key="3">
    <source>
        <dbReference type="Proteomes" id="UP001501585"/>
    </source>
</evidence>
<dbReference type="InterPro" id="IPR036754">
    <property type="entry name" value="YbaK/aa-tRNA-synt-asso_dom_sf"/>
</dbReference>
<accession>A0ABN2T751</accession>
<dbReference type="InterPro" id="IPR007214">
    <property type="entry name" value="YbaK/aa-tRNA-synth-assoc-dom"/>
</dbReference>
<keyword evidence="3" id="KW-1185">Reference proteome</keyword>
<comment type="caution">
    <text evidence="2">The sequence shown here is derived from an EMBL/GenBank/DDBJ whole genome shotgun (WGS) entry which is preliminary data.</text>
</comment>
<organism evidence="2 3">
    <name type="scientific">Nocardiopsis rhodophaea</name>
    <dbReference type="NCBI Taxonomy" id="280238"/>
    <lineage>
        <taxon>Bacteria</taxon>
        <taxon>Bacillati</taxon>
        <taxon>Actinomycetota</taxon>
        <taxon>Actinomycetes</taxon>
        <taxon>Streptosporangiales</taxon>
        <taxon>Nocardiopsidaceae</taxon>
        <taxon>Nocardiopsis</taxon>
    </lineage>
</organism>
<dbReference type="SUPFAM" id="SSF55826">
    <property type="entry name" value="YbaK/ProRS associated domain"/>
    <property type="match status" value="1"/>
</dbReference>
<dbReference type="RefSeq" id="WP_344162908.1">
    <property type="nucleotide sequence ID" value="NZ_BAAAPC010000012.1"/>
</dbReference>
<dbReference type="EMBL" id="BAAAPC010000012">
    <property type="protein sequence ID" value="GAA2000596.1"/>
    <property type="molecule type" value="Genomic_DNA"/>
</dbReference>
<protein>
    <submittedName>
        <fullName evidence="2">Mischarged aminoacyl-tRNA deacylase</fullName>
    </submittedName>
</protein>
<dbReference type="Proteomes" id="UP001501585">
    <property type="component" value="Unassembled WGS sequence"/>
</dbReference>